<gene>
    <name evidence="2" type="ORF">WN944_007122</name>
</gene>
<comment type="caution">
    <text evidence="2">The sequence shown here is derived from an EMBL/GenBank/DDBJ whole genome shotgun (WGS) entry which is preliminary data.</text>
</comment>
<proteinExistence type="predicted"/>
<keyword evidence="3" id="KW-1185">Reference proteome</keyword>
<feature type="compositionally biased region" description="Basic residues" evidence="1">
    <location>
        <begin position="19"/>
        <end position="34"/>
    </location>
</feature>
<name>A0AAP0MKE6_9ROSI</name>
<protein>
    <submittedName>
        <fullName evidence="2">Uncharacterized protein</fullName>
    </submittedName>
</protein>
<organism evidence="2 3">
    <name type="scientific">Citrus x changshan-huyou</name>
    <dbReference type="NCBI Taxonomy" id="2935761"/>
    <lineage>
        <taxon>Eukaryota</taxon>
        <taxon>Viridiplantae</taxon>
        <taxon>Streptophyta</taxon>
        <taxon>Embryophyta</taxon>
        <taxon>Tracheophyta</taxon>
        <taxon>Spermatophyta</taxon>
        <taxon>Magnoliopsida</taxon>
        <taxon>eudicotyledons</taxon>
        <taxon>Gunneridae</taxon>
        <taxon>Pentapetalae</taxon>
        <taxon>rosids</taxon>
        <taxon>malvids</taxon>
        <taxon>Sapindales</taxon>
        <taxon>Rutaceae</taxon>
        <taxon>Aurantioideae</taxon>
        <taxon>Citrus</taxon>
    </lineage>
</organism>
<evidence type="ECO:0000313" key="2">
    <source>
        <dbReference type="EMBL" id="KAK9215119.1"/>
    </source>
</evidence>
<dbReference type="EMBL" id="JBCGBO010000003">
    <property type="protein sequence ID" value="KAK9215119.1"/>
    <property type="molecule type" value="Genomic_DNA"/>
</dbReference>
<reference evidence="2 3" key="1">
    <citation type="submission" date="2024-05" db="EMBL/GenBank/DDBJ databases">
        <title>Haplotype-resolved chromosome-level genome assembly of Huyou (Citrus changshanensis).</title>
        <authorList>
            <person name="Miao C."/>
            <person name="Chen W."/>
            <person name="Wu Y."/>
            <person name="Wang L."/>
            <person name="Zhao S."/>
            <person name="Grierson D."/>
            <person name="Xu C."/>
            <person name="Chen K."/>
        </authorList>
    </citation>
    <scope>NUCLEOTIDE SEQUENCE [LARGE SCALE GENOMIC DNA]</scope>
    <source>
        <strain evidence="2">01-14</strain>
        <tissue evidence="2">Leaf</tissue>
    </source>
</reference>
<accession>A0AAP0MKE6</accession>
<dbReference type="AlphaFoldDB" id="A0AAP0MKE6"/>
<dbReference type="Proteomes" id="UP001428341">
    <property type="component" value="Unassembled WGS sequence"/>
</dbReference>
<evidence type="ECO:0000313" key="3">
    <source>
        <dbReference type="Proteomes" id="UP001428341"/>
    </source>
</evidence>
<evidence type="ECO:0000256" key="1">
    <source>
        <dbReference type="SAM" id="MobiDB-lite"/>
    </source>
</evidence>
<feature type="region of interest" description="Disordered" evidence="1">
    <location>
        <begin position="12"/>
        <end position="41"/>
    </location>
</feature>
<sequence>MGRGIDLIGYKKGSFGAKNGKKKRQRLKKQRHMEKKWDPSF</sequence>